<dbReference type="Gene3D" id="3.40.1090.10">
    <property type="entry name" value="Cytosolic phospholipase A2 catalytic domain"/>
    <property type="match status" value="1"/>
</dbReference>
<feature type="transmembrane region" description="Helical" evidence="2">
    <location>
        <begin position="110"/>
        <end position="129"/>
    </location>
</feature>
<dbReference type="Proteomes" id="UP001597112">
    <property type="component" value="Unassembled WGS sequence"/>
</dbReference>
<evidence type="ECO:0000313" key="4">
    <source>
        <dbReference type="EMBL" id="MFD1003524.1"/>
    </source>
</evidence>
<dbReference type="SUPFAM" id="SSF52151">
    <property type="entry name" value="FabD/lysophospholipase-like"/>
    <property type="match status" value="1"/>
</dbReference>
<sequence length="767" mass="88386">MLRKLYLLGPKIAYSFPVQLLFNNIKRNHVLMLCWVVLFAMVTGSFGKYLGIPYLFLDPEYLNAVNFRSFFIMGLVTAGFITAFHITCYITDGHRFSFVGTLSRPFSRFALNNSIIPVVFMITYIYEIVEFQIHNEYSSPGILAWNLTGLLTGYVVMTLIFFIYFWFTNKDIFKYVVCRIDEKIKQNVQVTRASVMKKLDIARKKQVRVDNYLDYDLKVKEVEEHTFYDKATILQVFDQNHFNLVVIELMIFIIITVLGIFKDYPMFQLPAASSFIIFLTVFVMMAGAFSYWFGNWSATVAILLFLIFNYLVGEEFFTKKYEAFGLDYQRHTAEYSIRSLQQLNDSTHIQRDRQATFVMLENWRKKFPAERKPRMVFVCASGGGKRAALWTLTAMQASDSLTNGKLLENTILITGASGGLIGASYYRELKLQQKLGNNVRPNAMMHRRKIATDNLNPLIFSLMANDLFVGFTKFEYGGNFYYRDRGYTFEEQLNQITEEYLNKPIAAYDSAERNAVIPMMILTPTIVNDGRKLYIASRPVSFMNYDILNFPQHAFPKISGVDFQTLFEDHNGANLRFLSALRMSATFPYITPNTTLPTEPAIKIMDAGISDNFGVSDAVRFLFAFKDWIAENTSGVIFVSIRDSPKLDNVKQRTGQTIVDDFTQPISSVYNNFENFQDINSDMLIGHAKSWFKGSIDRIDLQYETENYVPILQNMDSIRQHNSRASLSWRLTTREKYSIEYTINSTENQAQLMRLAALLGDSLLVSR</sequence>
<feature type="transmembrane region" description="Helical" evidence="2">
    <location>
        <begin position="267"/>
        <end position="286"/>
    </location>
</feature>
<keyword evidence="5" id="KW-1185">Reference proteome</keyword>
<accession>A0ABW3KCM9</accession>
<feature type="transmembrane region" description="Helical" evidence="2">
    <location>
        <begin position="293"/>
        <end position="312"/>
    </location>
</feature>
<keyword evidence="2" id="KW-1133">Transmembrane helix</keyword>
<evidence type="ECO:0000313" key="5">
    <source>
        <dbReference type="Proteomes" id="UP001597112"/>
    </source>
</evidence>
<dbReference type="InterPro" id="IPR016035">
    <property type="entry name" value="Acyl_Trfase/lysoPLipase"/>
</dbReference>
<reference evidence="5" key="1">
    <citation type="journal article" date="2019" name="Int. J. Syst. Evol. Microbiol.">
        <title>The Global Catalogue of Microorganisms (GCM) 10K type strain sequencing project: providing services to taxonomists for standard genome sequencing and annotation.</title>
        <authorList>
            <consortium name="The Broad Institute Genomics Platform"/>
            <consortium name="The Broad Institute Genome Sequencing Center for Infectious Disease"/>
            <person name="Wu L."/>
            <person name="Ma J."/>
        </authorList>
    </citation>
    <scope>NUCLEOTIDE SEQUENCE [LARGE SCALE GENOMIC DNA]</scope>
    <source>
        <strain evidence="5">CCUG 58938</strain>
    </source>
</reference>
<feature type="transmembrane region" description="Helical" evidence="2">
    <location>
        <begin position="70"/>
        <end position="90"/>
    </location>
</feature>
<evidence type="ECO:0000259" key="3">
    <source>
        <dbReference type="Pfam" id="PF01734"/>
    </source>
</evidence>
<evidence type="ECO:0000256" key="2">
    <source>
        <dbReference type="SAM" id="Phobius"/>
    </source>
</evidence>
<name>A0ABW3KCM9_9BACT</name>
<feature type="transmembrane region" description="Helical" evidence="2">
    <location>
        <begin position="141"/>
        <end position="167"/>
    </location>
</feature>
<feature type="transmembrane region" description="Helical" evidence="2">
    <location>
        <begin position="242"/>
        <end position="261"/>
    </location>
</feature>
<protein>
    <submittedName>
        <fullName evidence="4">Patatin-like phospholipase family protein</fullName>
    </submittedName>
</protein>
<organism evidence="4 5">
    <name type="scientific">Ohtaekwangia kribbensis</name>
    <dbReference type="NCBI Taxonomy" id="688913"/>
    <lineage>
        <taxon>Bacteria</taxon>
        <taxon>Pseudomonadati</taxon>
        <taxon>Bacteroidota</taxon>
        <taxon>Cytophagia</taxon>
        <taxon>Cytophagales</taxon>
        <taxon>Fulvivirgaceae</taxon>
        <taxon>Ohtaekwangia</taxon>
    </lineage>
</organism>
<keyword evidence="2" id="KW-0812">Transmembrane</keyword>
<feature type="transmembrane region" description="Helical" evidence="2">
    <location>
        <begin position="30"/>
        <end position="50"/>
    </location>
</feature>
<keyword evidence="2" id="KW-0472">Membrane</keyword>
<dbReference type="RefSeq" id="WP_377586316.1">
    <property type="nucleotide sequence ID" value="NZ_JBHTKA010000016.1"/>
</dbReference>
<dbReference type="Pfam" id="PF01734">
    <property type="entry name" value="Patatin"/>
    <property type="match status" value="1"/>
</dbReference>
<dbReference type="InterPro" id="IPR002641">
    <property type="entry name" value="PNPLA_dom"/>
</dbReference>
<proteinExistence type="predicted"/>
<evidence type="ECO:0000256" key="1">
    <source>
        <dbReference type="ARBA" id="ARBA00023098"/>
    </source>
</evidence>
<gene>
    <name evidence="4" type="ORF">ACFQ21_29635</name>
</gene>
<dbReference type="EMBL" id="JBHTKA010000016">
    <property type="protein sequence ID" value="MFD1003524.1"/>
    <property type="molecule type" value="Genomic_DNA"/>
</dbReference>
<keyword evidence="1" id="KW-0443">Lipid metabolism</keyword>
<feature type="domain" description="PNPLA" evidence="3">
    <location>
        <begin position="379"/>
        <end position="618"/>
    </location>
</feature>
<comment type="caution">
    <text evidence="4">The sequence shown here is derived from an EMBL/GenBank/DDBJ whole genome shotgun (WGS) entry which is preliminary data.</text>
</comment>